<gene>
    <name evidence="3" type="ORF">HQN60_13295</name>
</gene>
<dbReference type="PANTHER" id="PTHR30041:SF4">
    <property type="entry name" value="ARSENATE REDUCTASE"/>
    <property type="match status" value="1"/>
</dbReference>
<accession>A0A6M8T0S1</accession>
<sequence>MQLLHNPRCSKSREALSELNALGHSPEVRLYLENALSADEITALLAMLDIAALDLVRQKEPLWAELCQGRVLSAAEIIEHLAAHPQLIERPVLIHQGKAAIGRPFARLLTIL</sequence>
<dbReference type="EMBL" id="CP054143">
    <property type="protein sequence ID" value="QKJ67607.1"/>
    <property type="molecule type" value="Genomic_DNA"/>
</dbReference>
<evidence type="ECO:0000256" key="2">
    <source>
        <dbReference type="PROSITE-ProRule" id="PRU01282"/>
    </source>
</evidence>
<organism evidence="3 4">
    <name type="scientific">Deefgea piscis</name>
    <dbReference type="NCBI Taxonomy" id="2739061"/>
    <lineage>
        <taxon>Bacteria</taxon>
        <taxon>Pseudomonadati</taxon>
        <taxon>Pseudomonadota</taxon>
        <taxon>Betaproteobacteria</taxon>
        <taxon>Neisseriales</taxon>
        <taxon>Chitinibacteraceae</taxon>
        <taxon>Deefgea</taxon>
    </lineage>
</organism>
<dbReference type="SUPFAM" id="SSF52833">
    <property type="entry name" value="Thioredoxin-like"/>
    <property type="match status" value="1"/>
</dbReference>
<dbReference type="PANTHER" id="PTHR30041">
    <property type="entry name" value="ARSENATE REDUCTASE"/>
    <property type="match status" value="1"/>
</dbReference>
<dbReference type="InterPro" id="IPR006660">
    <property type="entry name" value="Arsenate_reductase-like"/>
</dbReference>
<dbReference type="InterPro" id="IPR036249">
    <property type="entry name" value="Thioredoxin-like_sf"/>
</dbReference>
<dbReference type="Gene3D" id="3.40.30.10">
    <property type="entry name" value="Glutaredoxin"/>
    <property type="match status" value="1"/>
</dbReference>
<reference evidence="3 4" key="1">
    <citation type="submission" date="2020-05" db="EMBL/GenBank/DDBJ databases">
        <title>Complete genome sequence of Deefgea sp. D17.</title>
        <authorList>
            <person name="Bae J.-W."/>
            <person name="Han J.E."/>
        </authorList>
    </citation>
    <scope>NUCLEOTIDE SEQUENCE [LARGE SCALE GENOMIC DNA]</scope>
    <source>
        <strain evidence="3 4">D17</strain>
    </source>
</reference>
<dbReference type="Proteomes" id="UP000504844">
    <property type="component" value="Chromosome"/>
</dbReference>
<name>A0A6M8T0S1_9NEIS</name>
<comment type="similarity">
    <text evidence="1 2">Belongs to the ArsC family.</text>
</comment>
<keyword evidence="4" id="KW-1185">Reference proteome</keyword>
<dbReference type="KEGG" id="dee:HQN60_13295"/>
<dbReference type="Pfam" id="PF03960">
    <property type="entry name" value="ArsC"/>
    <property type="match status" value="1"/>
</dbReference>
<dbReference type="AlphaFoldDB" id="A0A6M8T0S1"/>
<dbReference type="RefSeq" id="WP_173534108.1">
    <property type="nucleotide sequence ID" value="NZ_CP054143.1"/>
</dbReference>
<evidence type="ECO:0000256" key="1">
    <source>
        <dbReference type="ARBA" id="ARBA00007198"/>
    </source>
</evidence>
<evidence type="ECO:0000313" key="3">
    <source>
        <dbReference type="EMBL" id="QKJ67607.1"/>
    </source>
</evidence>
<proteinExistence type="inferred from homology"/>
<evidence type="ECO:0000313" key="4">
    <source>
        <dbReference type="Proteomes" id="UP000504844"/>
    </source>
</evidence>
<dbReference type="PROSITE" id="PS51353">
    <property type="entry name" value="ARSC"/>
    <property type="match status" value="1"/>
</dbReference>
<protein>
    <submittedName>
        <fullName evidence="3">Arsenate reductase</fullName>
    </submittedName>
</protein>